<evidence type="ECO:0000313" key="4">
    <source>
        <dbReference type="Proteomes" id="UP001334084"/>
    </source>
</evidence>
<evidence type="ECO:0000256" key="1">
    <source>
        <dbReference type="ARBA" id="ARBA00022833"/>
    </source>
</evidence>
<evidence type="ECO:0000259" key="2">
    <source>
        <dbReference type="Pfam" id="PF01702"/>
    </source>
</evidence>
<dbReference type="RefSeq" id="XP_065329790.1">
    <property type="nucleotide sequence ID" value="XM_065473718.1"/>
</dbReference>
<dbReference type="Gene3D" id="3.20.20.105">
    <property type="entry name" value="Queuine tRNA-ribosyltransferase-like"/>
    <property type="match status" value="1"/>
</dbReference>
<dbReference type="PANTHER" id="PTHR43530">
    <property type="entry name" value="QUEUINE TRNA-RIBOSYLTRANSFERASE CATALYTIC SUBUNIT 1"/>
    <property type="match status" value="1"/>
</dbReference>
<dbReference type="SUPFAM" id="SSF51713">
    <property type="entry name" value="tRNA-guanine transglycosylase"/>
    <property type="match status" value="2"/>
</dbReference>
<dbReference type="GeneID" id="90541458"/>
<dbReference type="AlphaFoldDB" id="A0AAX4JCF4"/>
<dbReference type="InterPro" id="IPR036511">
    <property type="entry name" value="TGT-like_sf"/>
</dbReference>
<organism evidence="3 4">
    <name type="scientific">Vairimorpha necatrix</name>
    <dbReference type="NCBI Taxonomy" id="6039"/>
    <lineage>
        <taxon>Eukaryota</taxon>
        <taxon>Fungi</taxon>
        <taxon>Fungi incertae sedis</taxon>
        <taxon>Microsporidia</taxon>
        <taxon>Nosematidae</taxon>
        <taxon>Vairimorpha</taxon>
    </lineage>
</organism>
<feature type="domain" description="tRNA-guanine(15) transglycosylase-like" evidence="2">
    <location>
        <begin position="203"/>
        <end position="418"/>
    </location>
</feature>
<dbReference type="NCBIfam" id="TIGR00449">
    <property type="entry name" value="tgt_general"/>
    <property type="match status" value="2"/>
</dbReference>
<dbReference type="InterPro" id="IPR002616">
    <property type="entry name" value="tRNA_ribo_trans-like"/>
</dbReference>
<dbReference type="GO" id="GO:0008479">
    <property type="term" value="F:tRNA-guanosine(34) queuine transglycosylase activity"/>
    <property type="evidence" value="ECO:0007669"/>
    <property type="project" value="TreeGrafter"/>
</dbReference>
<dbReference type="Proteomes" id="UP001334084">
    <property type="component" value="Chromosome 5"/>
</dbReference>
<keyword evidence="1" id="KW-0862">Zinc</keyword>
<keyword evidence="4" id="KW-1185">Reference proteome</keyword>
<proteinExistence type="predicted"/>
<dbReference type="PANTHER" id="PTHR43530:SF1">
    <property type="entry name" value="QUEUINE TRNA-RIBOSYLTRANSFERASE CATALYTIC SUBUNIT 1"/>
    <property type="match status" value="1"/>
</dbReference>
<dbReference type="Pfam" id="PF01702">
    <property type="entry name" value="TGT"/>
    <property type="match status" value="2"/>
</dbReference>
<name>A0AAX4JCF4_9MICR</name>
<dbReference type="EMBL" id="CP142730">
    <property type="protein sequence ID" value="WUR03645.1"/>
    <property type="molecule type" value="Genomic_DNA"/>
</dbReference>
<evidence type="ECO:0000313" key="3">
    <source>
        <dbReference type="EMBL" id="WUR03645.1"/>
    </source>
</evidence>
<gene>
    <name evidence="3" type="ORF">VNE69_05234</name>
</gene>
<accession>A0AAX4JCF4</accession>
<protein>
    <submittedName>
        <fullName evidence="3">Queuine tRNA-ribosyltransferase catalytic subunit 1 (QTRT1)</fullName>
    </submittedName>
</protein>
<dbReference type="KEGG" id="vnx:VNE69_05234"/>
<dbReference type="GO" id="GO:0005829">
    <property type="term" value="C:cytosol"/>
    <property type="evidence" value="ECO:0007669"/>
    <property type="project" value="TreeGrafter"/>
</dbReference>
<sequence length="436" mass="50129">MFGKFEIIKKCSTTNARVSSLQLSNSSLSLPIFMPVGTYGAMKAVTVDNIKENMILSNTYHLRNLGKNIKNFMKYKQNMLTDSGGFQIGSLPDVVVEEEGVKFFDKMFTPEESMDIQITLGADIIMQLDEVVNPNDDIEKIEVASKRSIRWLDRCIKQVYYNKLDEEENINKDNNKLDVKDNNKLDVKDRNKLDVKDNNISNDKNTVDLKDNIENNTKRLKRDNDLIIKLDKSSKQILFPIVTGGLSEELRQYSIDEILKRKPKGLAIGGLSGGEEKSEFARTVLYCTNNLPDNIPRYIMGVGYPEDIVVCVSLGTDMSDCVYPTRTARFGRLFSDKGDILINNKLQYEINKNEECGCSTCTNYSYAYLSLIKGTTNFCMLATEHNLYYMRNLTKRIREAILEDKYPEFIKEYMNKKYKVIPEWIVEIMKKFNIKL</sequence>
<reference evidence="3" key="1">
    <citation type="journal article" date="2024" name="BMC Genomics">
        <title>Functional annotation of a divergent genome using sequence and structure-based similarity.</title>
        <authorList>
            <person name="Svedberg D."/>
            <person name="Winiger R.R."/>
            <person name="Berg A."/>
            <person name="Sharma H."/>
            <person name="Tellgren-Roth C."/>
            <person name="Debrunner-Vossbrinck B.A."/>
            <person name="Vossbrinck C.R."/>
            <person name="Barandun J."/>
        </authorList>
    </citation>
    <scope>NUCLEOTIDE SEQUENCE</scope>
    <source>
        <strain evidence="3">Illinois isolate</strain>
    </source>
</reference>
<dbReference type="GO" id="GO:0006400">
    <property type="term" value="P:tRNA modification"/>
    <property type="evidence" value="ECO:0007669"/>
    <property type="project" value="InterPro"/>
</dbReference>
<feature type="domain" description="tRNA-guanine(15) transglycosylase-like" evidence="2">
    <location>
        <begin position="14"/>
        <end position="160"/>
    </location>
</feature>